<protein>
    <submittedName>
        <fullName evidence="3">Membrane protein</fullName>
    </submittedName>
</protein>
<evidence type="ECO:0000313" key="3">
    <source>
        <dbReference type="EMBL" id="QNT58316.1"/>
    </source>
</evidence>
<gene>
    <name evidence="3" type="ORF">H7A79_0783</name>
</gene>
<organism evidence="3 4">
    <name type="scientific">Neisseria musculi</name>
    <dbReference type="NCBI Taxonomy" id="1815583"/>
    <lineage>
        <taxon>Bacteria</taxon>
        <taxon>Pseudomonadati</taxon>
        <taxon>Pseudomonadota</taxon>
        <taxon>Betaproteobacteria</taxon>
        <taxon>Neisseriales</taxon>
        <taxon>Neisseriaceae</taxon>
        <taxon>Neisseria</taxon>
    </lineage>
</organism>
<keyword evidence="4" id="KW-1185">Reference proteome</keyword>
<dbReference type="Proteomes" id="UP000516412">
    <property type="component" value="Chromosome"/>
</dbReference>
<dbReference type="EMBL" id="CP060414">
    <property type="protein sequence ID" value="QNT58316.1"/>
    <property type="molecule type" value="Genomic_DNA"/>
</dbReference>
<dbReference type="AlphaFoldDB" id="A0A7H1M9K1"/>
<evidence type="ECO:0000256" key="2">
    <source>
        <dbReference type="SAM" id="SignalP"/>
    </source>
</evidence>
<proteinExistence type="predicted"/>
<feature type="transmembrane region" description="Helical" evidence="1">
    <location>
        <begin position="83"/>
        <end position="108"/>
    </location>
</feature>
<feature type="chain" id="PRO_5028946985" evidence="2">
    <location>
        <begin position="39"/>
        <end position="111"/>
    </location>
</feature>
<dbReference type="RefSeq" id="WP_187001161.1">
    <property type="nucleotide sequence ID" value="NZ_CP060414.2"/>
</dbReference>
<name>A0A7H1M9K1_9NEIS</name>
<reference evidence="3" key="1">
    <citation type="submission" date="2024-06" db="EMBL/GenBank/DDBJ databases">
        <title>Complete Genome Sequence of mouse commensal type strain Neisseria musculi.</title>
        <authorList>
            <person name="Thapa E."/>
            <person name="Aluvathingal J."/>
            <person name="Nadendla S."/>
            <person name="Mehta A."/>
            <person name="Tettelin H."/>
            <person name="Weyand N.J."/>
        </authorList>
    </citation>
    <scope>NUCLEOTIDE SEQUENCE</scope>
    <source>
        <strain evidence="3">NW831</strain>
    </source>
</reference>
<keyword evidence="1" id="KW-0472">Membrane</keyword>
<dbReference type="KEGG" id="nmus:H7A79_0783"/>
<sequence length="111" mass="12188">MEILKTTSSTVVSNKLMKQKDYLMYLLLSAFVALQARAGTDDMFQETFDFWMNVLQGTGGKLLIGIAGAIVCFALFAQQYKAFFILLGIYAVIMFVVPAMTGSLTATIPVL</sequence>
<keyword evidence="1" id="KW-1133">Transmembrane helix</keyword>
<accession>A0A7H1M9K1</accession>
<keyword evidence="1" id="KW-0812">Transmembrane</keyword>
<feature type="signal peptide" evidence="2">
    <location>
        <begin position="1"/>
        <end position="38"/>
    </location>
</feature>
<keyword evidence="2" id="KW-0732">Signal</keyword>
<evidence type="ECO:0000256" key="1">
    <source>
        <dbReference type="SAM" id="Phobius"/>
    </source>
</evidence>
<feature type="transmembrane region" description="Helical" evidence="1">
    <location>
        <begin position="54"/>
        <end position="76"/>
    </location>
</feature>
<evidence type="ECO:0000313" key="4">
    <source>
        <dbReference type="Proteomes" id="UP000516412"/>
    </source>
</evidence>